<name>J7T4F8_STRSL</name>
<accession>J7T4F8</accession>
<dbReference type="EMBL" id="ALIF01000007">
    <property type="protein sequence ID" value="EJO15355.1"/>
    <property type="molecule type" value="Genomic_DNA"/>
</dbReference>
<dbReference type="RefSeq" id="WP_002892478.1">
    <property type="nucleotide sequence ID" value="NZ_ALIF01000007.1"/>
</dbReference>
<keyword evidence="1" id="KW-0812">Transmembrane</keyword>
<keyword evidence="3" id="KW-1185">Reference proteome</keyword>
<gene>
    <name evidence="2" type="ORF">RSSL_00114</name>
</gene>
<reference evidence="2 3" key="1">
    <citation type="journal article" date="2012" name="J. Bacteriol.">
        <title>Genome Sequence of the Lantibiotic Bacteriocin Producer Streptococcus salivarius Strain K12.</title>
        <authorList>
            <person name="Barretto C."/>
            <person name="Alvarez-Martin P."/>
            <person name="Foata F."/>
            <person name="Renault P."/>
            <person name="Berger B."/>
        </authorList>
    </citation>
    <scope>NUCLEOTIDE SEQUENCE [LARGE SCALE GENOMIC DNA]</scope>
    <source>
        <strain evidence="2 3">K12</strain>
        <plasmid evidence="2">pRSSL1</plasmid>
    </source>
</reference>
<feature type="transmembrane region" description="Helical" evidence="1">
    <location>
        <begin position="65"/>
        <end position="89"/>
    </location>
</feature>
<evidence type="ECO:0000313" key="3">
    <source>
        <dbReference type="Proteomes" id="UP000006983"/>
    </source>
</evidence>
<protein>
    <submittedName>
        <fullName evidence="2">Uncharacterized protein</fullName>
    </submittedName>
</protein>
<geneLocation type="plasmid" evidence="2">
    <name>pRSSL1</name>
</geneLocation>
<organism evidence="2 3">
    <name type="scientific">Streptococcus salivarius K12</name>
    <dbReference type="NCBI Taxonomy" id="1200793"/>
    <lineage>
        <taxon>Bacteria</taxon>
        <taxon>Bacillati</taxon>
        <taxon>Bacillota</taxon>
        <taxon>Bacilli</taxon>
        <taxon>Lactobacillales</taxon>
        <taxon>Streptococcaceae</taxon>
        <taxon>Streptococcus</taxon>
    </lineage>
</organism>
<feature type="transmembrane region" description="Helical" evidence="1">
    <location>
        <begin position="101"/>
        <end position="121"/>
    </location>
</feature>
<keyword evidence="1" id="KW-1133">Transmembrane helix</keyword>
<dbReference type="Proteomes" id="UP000006983">
    <property type="component" value="Unassembled WGS sequence"/>
</dbReference>
<keyword evidence="2" id="KW-0614">Plasmid</keyword>
<feature type="transmembrane region" description="Helical" evidence="1">
    <location>
        <begin position="127"/>
        <end position="156"/>
    </location>
</feature>
<comment type="caution">
    <text evidence="2">The sequence shown here is derived from an EMBL/GenBank/DDBJ whole genome shotgun (WGS) entry which is preliminary data.</text>
</comment>
<feature type="transmembrane region" description="Helical" evidence="1">
    <location>
        <begin position="12"/>
        <end position="33"/>
    </location>
</feature>
<dbReference type="PATRIC" id="fig|1200793.3.peg.2165"/>
<dbReference type="AlphaFoldDB" id="J7T4F8"/>
<sequence length="190" mass="21150">MKKVVKNSIECTIITISLCILVVVLAAATKGIVTNSSHHSFFQMISDSLPKDNSLIRKGTPSQSIVSSSLGILTILLIYVGMFSIHILLKKYDWSVESLNWFVILVGITLGLLLMNVLGFMTFSNNILIRLLFSVLAGGNFYLLLRLILAFPYSFLKFLSEKRNQFPEGIATNNKKADKNFAKIAELEDS</sequence>
<evidence type="ECO:0000313" key="2">
    <source>
        <dbReference type="EMBL" id="EJO15355.1"/>
    </source>
</evidence>
<proteinExistence type="predicted"/>
<keyword evidence="1" id="KW-0472">Membrane</keyword>
<evidence type="ECO:0000256" key="1">
    <source>
        <dbReference type="SAM" id="Phobius"/>
    </source>
</evidence>